<gene>
    <name evidence="2" type="ORF">SAMN02745751_01751</name>
</gene>
<name>A0A1M6GKW1_9FIRM</name>
<dbReference type="GO" id="GO:0004360">
    <property type="term" value="F:glutamine-fructose-6-phosphate transaminase (isomerizing) activity"/>
    <property type="evidence" value="ECO:0007669"/>
    <property type="project" value="TreeGrafter"/>
</dbReference>
<dbReference type="PIRSF" id="PIRSF009290">
    <property type="entry name" value="FrlB"/>
    <property type="match status" value="1"/>
</dbReference>
<evidence type="ECO:0000259" key="1">
    <source>
        <dbReference type="PROSITE" id="PS51464"/>
    </source>
</evidence>
<dbReference type="PANTHER" id="PTHR10937:SF14">
    <property type="entry name" value="FRUCTOSELYSINE 6-PHOSPHATE DEGLYCASE"/>
    <property type="match status" value="1"/>
</dbReference>
<dbReference type="GO" id="GO:0006487">
    <property type="term" value="P:protein N-linked glycosylation"/>
    <property type="evidence" value="ECO:0007669"/>
    <property type="project" value="TreeGrafter"/>
</dbReference>
<dbReference type="OrthoDB" id="9782098at2"/>
<protein>
    <submittedName>
        <fullName evidence="2">Fructoselysine 6-phosphate deglycase</fullName>
    </submittedName>
</protein>
<evidence type="ECO:0000313" key="2">
    <source>
        <dbReference type="EMBL" id="SHJ10601.1"/>
    </source>
</evidence>
<dbReference type="Pfam" id="PF01380">
    <property type="entry name" value="SIS"/>
    <property type="match status" value="1"/>
</dbReference>
<accession>A0A1M6GKW1</accession>
<dbReference type="PROSITE" id="PS51464">
    <property type="entry name" value="SIS"/>
    <property type="match status" value="1"/>
</dbReference>
<evidence type="ECO:0000313" key="3">
    <source>
        <dbReference type="Proteomes" id="UP000184052"/>
    </source>
</evidence>
<dbReference type="STRING" id="1121476.SAMN02745751_01751"/>
<proteinExistence type="predicted"/>
<sequence length="333" mass="37507">MIDGMNVVISTVENIKKTMDERGGLKNVTFVACGGSFASSYPARYMMNAESMTLKIMGYNSNEFVYATPKNIGENSLVICTSTKATAETVEALRVAKKAGAVTIGLTGYGDSLTAQTADYAIIYHHKDEWYEDPSFIHQNSQGTSLKIGFEILKVFEGYEGYDKAMDAFEQFPELYGAAYEAVKQDAAKFGMTYKDDTVWNVLASGAAWESAYADAFCFFQEMQTVHCVPVHSGEYFHGAFETTDKNLAILLLKSVGRTRYLDERVEKFLDEFGGHHYVIDAKDLGLEKLDPEVAEYFNALMIHPITKQFIAAMADVRMHPMSYRRYMWKFEY</sequence>
<keyword evidence="3" id="KW-1185">Reference proteome</keyword>
<dbReference type="GO" id="GO:0006047">
    <property type="term" value="P:UDP-N-acetylglucosamine metabolic process"/>
    <property type="evidence" value="ECO:0007669"/>
    <property type="project" value="TreeGrafter"/>
</dbReference>
<dbReference type="EMBL" id="FQZL01000011">
    <property type="protein sequence ID" value="SHJ10601.1"/>
    <property type="molecule type" value="Genomic_DNA"/>
</dbReference>
<feature type="domain" description="SIS" evidence="1">
    <location>
        <begin position="11"/>
        <end position="165"/>
    </location>
</feature>
<dbReference type="Gene3D" id="3.40.50.12570">
    <property type="match status" value="1"/>
</dbReference>
<dbReference type="SUPFAM" id="SSF53697">
    <property type="entry name" value="SIS domain"/>
    <property type="match status" value="1"/>
</dbReference>
<dbReference type="InterPro" id="IPR046348">
    <property type="entry name" value="SIS_dom_sf"/>
</dbReference>
<dbReference type="InterPro" id="IPR024713">
    <property type="entry name" value="Fructosamine_deglycase_FrlB"/>
</dbReference>
<dbReference type="Gene3D" id="1.10.10.2240">
    <property type="match status" value="1"/>
</dbReference>
<dbReference type="PANTHER" id="PTHR10937">
    <property type="entry name" value="GLUCOSAMINE--FRUCTOSE-6-PHOSPHATE AMINOTRANSFERASE, ISOMERIZING"/>
    <property type="match status" value="1"/>
</dbReference>
<dbReference type="Proteomes" id="UP000184052">
    <property type="component" value="Unassembled WGS sequence"/>
</dbReference>
<dbReference type="AlphaFoldDB" id="A0A1M6GKW1"/>
<dbReference type="GO" id="GO:0097367">
    <property type="term" value="F:carbohydrate derivative binding"/>
    <property type="evidence" value="ECO:0007669"/>
    <property type="project" value="InterPro"/>
</dbReference>
<reference evidence="2 3" key="1">
    <citation type="submission" date="2016-11" db="EMBL/GenBank/DDBJ databases">
        <authorList>
            <person name="Jaros S."/>
            <person name="Januszkiewicz K."/>
            <person name="Wedrychowicz H."/>
        </authorList>
    </citation>
    <scope>NUCLEOTIDE SEQUENCE [LARGE SCALE GENOMIC DNA]</scope>
    <source>
        <strain evidence="2 3">DSM 17477</strain>
    </source>
</reference>
<organism evidence="2 3">
    <name type="scientific">Dethiosulfatibacter aminovorans DSM 17477</name>
    <dbReference type="NCBI Taxonomy" id="1121476"/>
    <lineage>
        <taxon>Bacteria</taxon>
        <taxon>Bacillati</taxon>
        <taxon>Bacillota</taxon>
        <taxon>Tissierellia</taxon>
        <taxon>Dethiosulfatibacter</taxon>
    </lineage>
</organism>
<dbReference type="Gene3D" id="3.40.50.10490">
    <property type="entry name" value="Glucose-6-phosphate isomerase like protein, domain 1"/>
    <property type="match status" value="1"/>
</dbReference>
<dbReference type="RefSeq" id="WP_094762806.1">
    <property type="nucleotide sequence ID" value="NZ_FQZL01000011.1"/>
</dbReference>
<dbReference type="InterPro" id="IPR001347">
    <property type="entry name" value="SIS_dom"/>
</dbReference>
<dbReference type="GO" id="GO:0006002">
    <property type="term" value="P:fructose 6-phosphate metabolic process"/>
    <property type="evidence" value="ECO:0007669"/>
    <property type="project" value="TreeGrafter"/>
</dbReference>